<dbReference type="VEuPathDB" id="VectorBase:GAUT008424"/>
<keyword evidence="3" id="KW-1185">Reference proteome</keyword>
<protein>
    <submittedName>
        <fullName evidence="2">Uncharacterized protein</fullName>
    </submittedName>
</protein>
<keyword evidence="1" id="KW-1133">Transmembrane helix</keyword>
<dbReference type="Proteomes" id="UP000078200">
    <property type="component" value="Unassembled WGS sequence"/>
</dbReference>
<evidence type="ECO:0000256" key="1">
    <source>
        <dbReference type="SAM" id="Phobius"/>
    </source>
</evidence>
<evidence type="ECO:0000313" key="2">
    <source>
        <dbReference type="EnsemblMetazoa" id="GAUT008424-PA"/>
    </source>
</evidence>
<proteinExistence type="predicted"/>
<sequence length="103" mass="11574">MTIEERESHVMSSNRENCFLERMTSSNSHELPNLTHMRNPWQVGAAYQILDYQKVIMTTTTTTTTTVTSTPAATVILLLGICINLTLIPIVNLNCKEFSQEQG</sequence>
<dbReference type="EnsemblMetazoa" id="GAUT008424-RA">
    <property type="protein sequence ID" value="GAUT008424-PA"/>
    <property type="gene ID" value="GAUT008424"/>
</dbReference>
<accession>A0A1A9ULL8</accession>
<dbReference type="AlphaFoldDB" id="A0A1A9ULL8"/>
<keyword evidence="1" id="KW-0472">Membrane</keyword>
<feature type="transmembrane region" description="Helical" evidence="1">
    <location>
        <begin position="72"/>
        <end position="93"/>
    </location>
</feature>
<keyword evidence="1" id="KW-0812">Transmembrane</keyword>
<reference evidence="2" key="1">
    <citation type="submission" date="2020-05" db="UniProtKB">
        <authorList>
            <consortium name="EnsemblMetazoa"/>
        </authorList>
    </citation>
    <scope>IDENTIFICATION</scope>
    <source>
        <strain evidence="2">TTRI</strain>
    </source>
</reference>
<organism evidence="2 3">
    <name type="scientific">Glossina austeni</name>
    <name type="common">Savannah tsetse fly</name>
    <dbReference type="NCBI Taxonomy" id="7395"/>
    <lineage>
        <taxon>Eukaryota</taxon>
        <taxon>Metazoa</taxon>
        <taxon>Ecdysozoa</taxon>
        <taxon>Arthropoda</taxon>
        <taxon>Hexapoda</taxon>
        <taxon>Insecta</taxon>
        <taxon>Pterygota</taxon>
        <taxon>Neoptera</taxon>
        <taxon>Endopterygota</taxon>
        <taxon>Diptera</taxon>
        <taxon>Brachycera</taxon>
        <taxon>Muscomorpha</taxon>
        <taxon>Hippoboscoidea</taxon>
        <taxon>Glossinidae</taxon>
        <taxon>Glossina</taxon>
    </lineage>
</organism>
<name>A0A1A9ULL8_GLOAU</name>
<evidence type="ECO:0000313" key="3">
    <source>
        <dbReference type="Proteomes" id="UP000078200"/>
    </source>
</evidence>